<reference evidence="2 3" key="1">
    <citation type="submission" date="2019-04" db="EMBL/GenBank/DDBJ databases">
        <title>An improved genome assembly and genetic linkage map for asparagus bean, Vigna unguiculata ssp. sesquipedialis.</title>
        <authorList>
            <person name="Xia Q."/>
            <person name="Zhang R."/>
            <person name="Dong Y."/>
        </authorList>
    </citation>
    <scope>NUCLEOTIDE SEQUENCE [LARGE SCALE GENOMIC DNA]</scope>
    <source>
        <tissue evidence="2">Leaf</tissue>
    </source>
</reference>
<keyword evidence="1" id="KW-1133">Transmembrane helix</keyword>
<organism evidence="2 3">
    <name type="scientific">Vigna unguiculata</name>
    <name type="common">Cowpea</name>
    <dbReference type="NCBI Taxonomy" id="3917"/>
    <lineage>
        <taxon>Eukaryota</taxon>
        <taxon>Viridiplantae</taxon>
        <taxon>Streptophyta</taxon>
        <taxon>Embryophyta</taxon>
        <taxon>Tracheophyta</taxon>
        <taxon>Spermatophyta</taxon>
        <taxon>Magnoliopsida</taxon>
        <taxon>eudicotyledons</taxon>
        <taxon>Gunneridae</taxon>
        <taxon>Pentapetalae</taxon>
        <taxon>rosids</taxon>
        <taxon>fabids</taxon>
        <taxon>Fabales</taxon>
        <taxon>Fabaceae</taxon>
        <taxon>Papilionoideae</taxon>
        <taxon>50 kb inversion clade</taxon>
        <taxon>NPAAA clade</taxon>
        <taxon>indigoferoid/millettioid clade</taxon>
        <taxon>Phaseoleae</taxon>
        <taxon>Vigna</taxon>
    </lineage>
</organism>
<protein>
    <submittedName>
        <fullName evidence="2">Uncharacterized protein</fullName>
    </submittedName>
</protein>
<keyword evidence="3" id="KW-1185">Reference proteome</keyword>
<feature type="transmembrane region" description="Helical" evidence="1">
    <location>
        <begin position="82"/>
        <end position="101"/>
    </location>
</feature>
<evidence type="ECO:0000313" key="2">
    <source>
        <dbReference type="EMBL" id="QCE11137.1"/>
    </source>
</evidence>
<dbReference type="AlphaFoldDB" id="A0A4D6NGS7"/>
<evidence type="ECO:0000256" key="1">
    <source>
        <dbReference type="SAM" id="Phobius"/>
    </source>
</evidence>
<dbReference type="Proteomes" id="UP000501690">
    <property type="component" value="Linkage Group LG10"/>
</dbReference>
<gene>
    <name evidence="2" type="ORF">DEO72_LG10g2370</name>
</gene>
<sequence>MSKGSPASVDRWCCSYYDLLIALPAFDDGQHYNDDASDGFGSPTNALAWCGDRVNYNVEYLSISCYRREYGWRLMLPATAQVATNLALTMTLVALVTCVFIS</sequence>
<evidence type="ECO:0000313" key="3">
    <source>
        <dbReference type="Proteomes" id="UP000501690"/>
    </source>
</evidence>
<keyword evidence="1" id="KW-0472">Membrane</keyword>
<name>A0A4D6NGS7_VIGUN</name>
<accession>A0A4D6NGS7</accession>
<keyword evidence="1" id="KW-0812">Transmembrane</keyword>
<proteinExistence type="predicted"/>
<dbReference type="EMBL" id="CP039354">
    <property type="protein sequence ID" value="QCE11137.1"/>
    <property type="molecule type" value="Genomic_DNA"/>
</dbReference>